<comment type="caution">
    <text evidence="1">The sequence shown here is derived from an EMBL/GenBank/DDBJ whole genome shotgun (WGS) entry which is preliminary data.</text>
</comment>
<dbReference type="Proteomes" id="UP000789366">
    <property type="component" value="Unassembled WGS sequence"/>
</dbReference>
<protein>
    <submittedName>
        <fullName evidence="1">10116_t:CDS:1</fullName>
    </submittedName>
</protein>
<proteinExistence type="predicted"/>
<organism evidence="1 2">
    <name type="scientific">Cetraspora pellucida</name>
    <dbReference type="NCBI Taxonomy" id="1433469"/>
    <lineage>
        <taxon>Eukaryota</taxon>
        <taxon>Fungi</taxon>
        <taxon>Fungi incertae sedis</taxon>
        <taxon>Mucoromycota</taxon>
        <taxon>Glomeromycotina</taxon>
        <taxon>Glomeromycetes</taxon>
        <taxon>Diversisporales</taxon>
        <taxon>Gigasporaceae</taxon>
        <taxon>Cetraspora</taxon>
    </lineage>
</organism>
<keyword evidence="2" id="KW-1185">Reference proteome</keyword>
<accession>A0ACA9MIW1</accession>
<evidence type="ECO:0000313" key="1">
    <source>
        <dbReference type="EMBL" id="CAG8595456.1"/>
    </source>
</evidence>
<dbReference type="EMBL" id="CAJVPW010008630">
    <property type="protein sequence ID" value="CAG8595456.1"/>
    <property type="molecule type" value="Genomic_DNA"/>
</dbReference>
<feature type="non-terminal residue" evidence="1">
    <location>
        <position position="1"/>
    </location>
</feature>
<reference evidence="1" key="1">
    <citation type="submission" date="2021-06" db="EMBL/GenBank/DDBJ databases">
        <authorList>
            <person name="Kallberg Y."/>
            <person name="Tangrot J."/>
            <person name="Rosling A."/>
        </authorList>
    </citation>
    <scope>NUCLEOTIDE SEQUENCE</scope>
    <source>
        <strain evidence="1">28 12/20/2015</strain>
    </source>
</reference>
<evidence type="ECO:0000313" key="2">
    <source>
        <dbReference type="Proteomes" id="UP000789366"/>
    </source>
</evidence>
<name>A0ACA9MIW1_9GLOM</name>
<gene>
    <name evidence="1" type="ORF">SPELUC_LOCUS6912</name>
</gene>
<sequence length="181" mass="21005">NSAEEIDQILALPVSEDKNKKQDTDDDDNSDIPVPTLKRKKSSTTSKISQSAELINYKREIDPYDIDSFKHFKGNLIDFWESTSGIGPELARVAIRIHEMQQLHIAAPIPNNEDKEFEPDGDELYQVSDKDSNEINSKDNNEVIIKEEEQRWDQLIQEWINLEIQENQFDNQDDQIFILSE</sequence>